<evidence type="ECO:0000256" key="5">
    <source>
        <dbReference type="ARBA" id="ARBA00023033"/>
    </source>
</evidence>
<dbReference type="PATRIC" id="fig|587753.10.peg.775"/>
<protein>
    <submittedName>
        <fullName evidence="7">Luciferase</fullName>
    </submittedName>
</protein>
<evidence type="ECO:0000313" key="7">
    <source>
        <dbReference type="EMBL" id="AKA22230.1"/>
    </source>
</evidence>
<name>A0A0D5XTT3_9PSED</name>
<gene>
    <name evidence="7" type="ORF">PCL1606_07750</name>
</gene>
<keyword evidence="2" id="KW-0285">Flavoprotein</keyword>
<dbReference type="GO" id="GO:0004497">
    <property type="term" value="F:monooxygenase activity"/>
    <property type="evidence" value="ECO:0007669"/>
    <property type="project" value="UniProtKB-KW"/>
</dbReference>
<evidence type="ECO:0000256" key="2">
    <source>
        <dbReference type="ARBA" id="ARBA00022630"/>
    </source>
</evidence>
<dbReference type="OrthoDB" id="9814695at2"/>
<dbReference type="Proteomes" id="UP000032748">
    <property type="component" value="Chromosome"/>
</dbReference>
<proteinExistence type="inferred from homology"/>
<evidence type="ECO:0000313" key="8">
    <source>
        <dbReference type="Proteomes" id="UP000032748"/>
    </source>
</evidence>
<dbReference type="PANTHER" id="PTHR42847">
    <property type="entry name" value="ALKANESULFONATE MONOOXYGENASE"/>
    <property type="match status" value="1"/>
</dbReference>
<dbReference type="CDD" id="cd01094">
    <property type="entry name" value="Alkanesulfonate_monoxygenase"/>
    <property type="match status" value="1"/>
</dbReference>
<comment type="similarity">
    <text evidence="1">Belongs to the SsuD family.</text>
</comment>
<evidence type="ECO:0000256" key="1">
    <source>
        <dbReference type="ARBA" id="ARBA00007044"/>
    </source>
</evidence>
<dbReference type="Gene3D" id="3.20.20.30">
    <property type="entry name" value="Luciferase-like domain"/>
    <property type="match status" value="1"/>
</dbReference>
<evidence type="ECO:0000256" key="4">
    <source>
        <dbReference type="ARBA" id="ARBA00023002"/>
    </source>
</evidence>
<dbReference type="InterPro" id="IPR050172">
    <property type="entry name" value="SsuD_RutA_monooxygenase"/>
</dbReference>
<sequence>MTSNHPAKIKTNPMRSSTNKIKLGVFALNIEGGCTLTTVPERLDASDWNGNMEIAKKADKAGLELLLPVGRWRGWGGASDPMGVSFETYTWAAGLASVTEQIALFTTSHLSTVHPLFAAKQAATIDHISGGRFGLNMICGWYGKEMGMFNGGVQLEHDRRYDHADEWLKIARLAWNEPGNFDHRGDFFNIAQGFAQPKPLNQPFLMNAGGSERGRRFCAEHCDAAFLILKHEDDDDTIRAQIKAYRDLARLEFGREIQIWVYSYVVQKDTLAEAEKYLDYYVNQHGDEVALDNVTSEIGIQSGMFANTEDAERFRFHFKAGFAGVPLVGTAEMITEQFQRYSDLGIDGICLTWLDYKSGLDEFLEDVLPRMEDAGLRQPHNASRVIIGAVA</sequence>
<dbReference type="AlphaFoldDB" id="A0A0D5XTT3"/>
<reference evidence="7 8" key="1">
    <citation type="journal article" date="2015" name="Mol. Plant Microbe Interact.">
        <title>Comparative Genomic Analysis of Pseudomonas chlororaphis PCL1606 Reveals New Insight into Antifungal Compounds Involved in Biocontrol.</title>
        <authorList>
            <person name="Calderon C.E."/>
            <person name="Ramos C."/>
            <person name="de Vicente A."/>
            <person name="Cazorla F.M."/>
        </authorList>
    </citation>
    <scope>NUCLEOTIDE SEQUENCE [LARGE SCALE GENOMIC DNA]</scope>
    <source>
        <strain evidence="7 8">PCL1606</strain>
    </source>
</reference>
<dbReference type="GO" id="GO:0016705">
    <property type="term" value="F:oxidoreductase activity, acting on paired donors, with incorporation or reduction of molecular oxygen"/>
    <property type="evidence" value="ECO:0007669"/>
    <property type="project" value="InterPro"/>
</dbReference>
<organism evidence="7 8">
    <name type="scientific">Pseudomonas chlororaphis</name>
    <dbReference type="NCBI Taxonomy" id="587753"/>
    <lineage>
        <taxon>Bacteria</taxon>
        <taxon>Pseudomonadati</taxon>
        <taxon>Pseudomonadota</taxon>
        <taxon>Gammaproteobacteria</taxon>
        <taxon>Pseudomonadales</taxon>
        <taxon>Pseudomonadaceae</taxon>
        <taxon>Pseudomonas</taxon>
    </lineage>
</organism>
<evidence type="ECO:0000256" key="3">
    <source>
        <dbReference type="ARBA" id="ARBA00022643"/>
    </source>
</evidence>
<dbReference type="InterPro" id="IPR011251">
    <property type="entry name" value="Luciferase-like_dom"/>
</dbReference>
<keyword evidence="4" id="KW-0560">Oxidoreductase</keyword>
<evidence type="ECO:0000259" key="6">
    <source>
        <dbReference type="Pfam" id="PF00296"/>
    </source>
</evidence>
<accession>A0A0D5XTT3</accession>
<dbReference type="EMBL" id="CP011110">
    <property type="protein sequence ID" value="AKA22230.1"/>
    <property type="molecule type" value="Genomic_DNA"/>
</dbReference>
<dbReference type="InterPro" id="IPR036661">
    <property type="entry name" value="Luciferase-like_sf"/>
</dbReference>
<dbReference type="Pfam" id="PF00296">
    <property type="entry name" value="Bac_luciferase"/>
    <property type="match status" value="1"/>
</dbReference>
<dbReference type="SUPFAM" id="SSF51679">
    <property type="entry name" value="Bacterial luciferase-like"/>
    <property type="match status" value="1"/>
</dbReference>
<dbReference type="PANTHER" id="PTHR42847:SF4">
    <property type="entry name" value="ALKANESULFONATE MONOOXYGENASE-RELATED"/>
    <property type="match status" value="1"/>
</dbReference>
<keyword evidence="5" id="KW-0503">Monooxygenase</keyword>
<dbReference type="RefSeq" id="WP_045881111.1">
    <property type="nucleotide sequence ID" value="NZ_CP011110.1"/>
</dbReference>
<dbReference type="KEGG" id="pcz:PCL1606_07750"/>
<keyword evidence="3" id="KW-0288">FMN</keyword>
<feature type="domain" description="Luciferase-like" evidence="6">
    <location>
        <begin position="34"/>
        <end position="347"/>
    </location>
</feature>